<proteinExistence type="predicted"/>
<name>A0A3L6TPA2_PANMI</name>
<feature type="region of interest" description="Disordered" evidence="1">
    <location>
        <begin position="1"/>
        <end position="40"/>
    </location>
</feature>
<organism evidence="3 4">
    <name type="scientific">Panicum miliaceum</name>
    <name type="common">Proso millet</name>
    <name type="synonym">Broomcorn millet</name>
    <dbReference type="NCBI Taxonomy" id="4540"/>
    <lineage>
        <taxon>Eukaryota</taxon>
        <taxon>Viridiplantae</taxon>
        <taxon>Streptophyta</taxon>
        <taxon>Embryophyta</taxon>
        <taxon>Tracheophyta</taxon>
        <taxon>Spermatophyta</taxon>
        <taxon>Magnoliopsida</taxon>
        <taxon>Liliopsida</taxon>
        <taxon>Poales</taxon>
        <taxon>Poaceae</taxon>
        <taxon>PACMAD clade</taxon>
        <taxon>Panicoideae</taxon>
        <taxon>Panicodae</taxon>
        <taxon>Paniceae</taxon>
        <taxon>Panicinae</taxon>
        <taxon>Panicum</taxon>
        <taxon>Panicum sect. Panicum</taxon>
    </lineage>
</organism>
<evidence type="ECO:0000313" key="4">
    <source>
        <dbReference type="Proteomes" id="UP000275267"/>
    </source>
</evidence>
<accession>A0A3L6TPA2</accession>
<feature type="compositionally biased region" description="Polar residues" evidence="1">
    <location>
        <begin position="12"/>
        <end position="26"/>
    </location>
</feature>
<dbReference type="OrthoDB" id="687857at2759"/>
<dbReference type="AlphaFoldDB" id="A0A3L6TPA2"/>
<comment type="caution">
    <text evidence="3">The sequence shown here is derived from an EMBL/GenBank/DDBJ whole genome shotgun (WGS) entry which is preliminary data.</text>
</comment>
<dbReference type="STRING" id="4540.A0A3L6TPA2"/>
<sequence>MEGGGFDLFSQEPLSAGSNVWPSQPLATDPAHAPAPRAGLDSLDLNSQVPQGEEFLHLHDYDAYLRGNNMEGAGSGRGSSLFPPRAPRSLGVPDQRAGGRAGWAARGAALHARQLNFSASSAAAGNRATVGDYIDVDEEGAWEEEVEDLGNSDGPPLKNQIGMLKSIYSFWGYMQSHTGLGRKPDGSVDADSDYWRPYLDGKSYLKKVLKGPPANLDQLEEMFSGNTVDGSTAFVPGDDYGEGHEGAWAEEAEEDYVQTLRSSSSQIAKRERGLLAVLPVLVTVVKKSKSPMVQYVKNISVTFKEVVQVNNKKMLKRAADKEDEDAGSTSSSEDEITSMCRKNLKMIQNLVVQMVPIFVFYFEIPALKLILYLALMYLLPFLWNGGLCMVVHQMP</sequence>
<dbReference type="PANTHER" id="PTHR47069">
    <property type="match status" value="1"/>
</dbReference>
<evidence type="ECO:0000256" key="1">
    <source>
        <dbReference type="SAM" id="MobiDB-lite"/>
    </source>
</evidence>
<gene>
    <name evidence="3" type="ORF">C2845_PM01G04820</name>
</gene>
<dbReference type="EMBL" id="PQIB02000001">
    <property type="protein sequence ID" value="RLN40694.1"/>
    <property type="molecule type" value="Genomic_DNA"/>
</dbReference>
<keyword evidence="2" id="KW-0472">Membrane</keyword>
<feature type="transmembrane region" description="Helical" evidence="2">
    <location>
        <begin position="370"/>
        <end position="391"/>
    </location>
</feature>
<keyword evidence="2" id="KW-0812">Transmembrane</keyword>
<keyword evidence="2" id="KW-1133">Transmembrane helix</keyword>
<keyword evidence="4" id="KW-1185">Reference proteome</keyword>
<dbReference type="Proteomes" id="UP000275267">
    <property type="component" value="Unassembled WGS sequence"/>
</dbReference>
<evidence type="ECO:0000256" key="2">
    <source>
        <dbReference type="SAM" id="Phobius"/>
    </source>
</evidence>
<protein>
    <submittedName>
        <fullName evidence="3">Uncharacterized protein</fullName>
    </submittedName>
</protein>
<evidence type="ECO:0000313" key="3">
    <source>
        <dbReference type="EMBL" id="RLN40694.1"/>
    </source>
</evidence>
<reference evidence="4" key="1">
    <citation type="journal article" date="2019" name="Nat. Commun.">
        <title>The genome of broomcorn millet.</title>
        <authorList>
            <person name="Zou C."/>
            <person name="Miki D."/>
            <person name="Li D."/>
            <person name="Tang Q."/>
            <person name="Xiao L."/>
            <person name="Rajput S."/>
            <person name="Deng P."/>
            <person name="Jia W."/>
            <person name="Huang R."/>
            <person name="Zhang M."/>
            <person name="Sun Y."/>
            <person name="Hu J."/>
            <person name="Fu X."/>
            <person name="Schnable P.S."/>
            <person name="Li F."/>
            <person name="Zhang H."/>
            <person name="Feng B."/>
            <person name="Zhu X."/>
            <person name="Liu R."/>
            <person name="Schnable J.C."/>
            <person name="Zhu J.-K."/>
            <person name="Zhang H."/>
        </authorList>
    </citation>
    <scope>NUCLEOTIDE SEQUENCE [LARGE SCALE GENOMIC DNA]</scope>
</reference>
<dbReference type="PANTHER" id="PTHR47069:SF14">
    <property type="entry name" value="OS07G0253400 PROTEIN"/>
    <property type="match status" value="1"/>
</dbReference>